<evidence type="ECO:0000313" key="12">
    <source>
        <dbReference type="Proteomes" id="UP000199398"/>
    </source>
</evidence>
<dbReference type="PANTHER" id="PTHR43133:SF8">
    <property type="entry name" value="RNA POLYMERASE SIGMA FACTOR HI_1459-RELATED"/>
    <property type="match status" value="1"/>
</dbReference>
<evidence type="ECO:0000256" key="1">
    <source>
        <dbReference type="ARBA" id="ARBA00010641"/>
    </source>
</evidence>
<proteinExistence type="inferred from homology"/>
<keyword evidence="7" id="KW-0812">Transmembrane</keyword>
<feature type="transmembrane region" description="Helical" evidence="7">
    <location>
        <begin position="268"/>
        <end position="289"/>
    </location>
</feature>
<organism evidence="11 12">
    <name type="scientific">Saccharopolyspora antimicrobica</name>
    <dbReference type="NCBI Taxonomy" id="455193"/>
    <lineage>
        <taxon>Bacteria</taxon>
        <taxon>Bacillati</taxon>
        <taxon>Actinomycetota</taxon>
        <taxon>Actinomycetes</taxon>
        <taxon>Pseudonocardiales</taxon>
        <taxon>Pseudonocardiaceae</taxon>
        <taxon>Saccharopolyspora</taxon>
    </lineage>
</organism>
<keyword evidence="13" id="KW-1185">Reference proteome</keyword>
<evidence type="ECO:0000313" key="11">
    <source>
        <dbReference type="EMBL" id="SFN28663.1"/>
    </source>
</evidence>
<dbReference type="GO" id="GO:0003677">
    <property type="term" value="F:DNA binding"/>
    <property type="evidence" value="ECO:0007669"/>
    <property type="project" value="UniProtKB-KW"/>
</dbReference>
<dbReference type="AlphaFoldDB" id="A0A1I4XTD2"/>
<dbReference type="InterPro" id="IPR041916">
    <property type="entry name" value="Anti_sigma_zinc_sf"/>
</dbReference>
<dbReference type="PANTHER" id="PTHR43133">
    <property type="entry name" value="RNA POLYMERASE ECF-TYPE SIGMA FACTO"/>
    <property type="match status" value="1"/>
</dbReference>
<keyword evidence="7" id="KW-1133">Transmembrane helix</keyword>
<dbReference type="OrthoDB" id="4990598at2"/>
<dbReference type="InterPro" id="IPR013324">
    <property type="entry name" value="RNA_pol_sigma_r3/r4-like"/>
</dbReference>
<evidence type="ECO:0000259" key="8">
    <source>
        <dbReference type="Pfam" id="PF04542"/>
    </source>
</evidence>
<gene>
    <name evidence="10" type="ORF">ATL45_2949</name>
    <name evidence="11" type="ORF">SAMN05421805_103565</name>
</gene>
<reference evidence="10 13" key="2">
    <citation type="submission" date="2018-10" db="EMBL/GenBank/DDBJ databases">
        <title>Sequencing the genomes of 1000 actinobacteria strains.</title>
        <authorList>
            <person name="Klenk H.-P."/>
        </authorList>
    </citation>
    <scope>NUCLEOTIDE SEQUENCE [LARGE SCALE GENOMIC DNA]</scope>
    <source>
        <strain evidence="10 13">DSM 45119</strain>
    </source>
</reference>
<dbReference type="Pfam" id="PF13490">
    <property type="entry name" value="zf-HC2"/>
    <property type="match status" value="1"/>
</dbReference>
<feature type="domain" description="Putative zinc-finger" evidence="9">
    <location>
        <begin position="194"/>
        <end position="228"/>
    </location>
</feature>
<feature type="region of interest" description="Disordered" evidence="6">
    <location>
        <begin position="294"/>
        <end position="321"/>
    </location>
</feature>
<dbReference type="Gene3D" id="1.10.1740.10">
    <property type="match status" value="1"/>
</dbReference>
<dbReference type="Gene3D" id="1.10.10.10">
    <property type="entry name" value="Winged helix-like DNA-binding domain superfamily/Winged helix DNA-binding domain"/>
    <property type="match status" value="1"/>
</dbReference>
<dbReference type="InterPro" id="IPR039425">
    <property type="entry name" value="RNA_pol_sigma-70-like"/>
</dbReference>
<dbReference type="InterPro" id="IPR013325">
    <property type="entry name" value="RNA_pol_sigma_r2"/>
</dbReference>
<evidence type="ECO:0000256" key="6">
    <source>
        <dbReference type="SAM" id="MobiDB-lite"/>
    </source>
</evidence>
<evidence type="ECO:0000256" key="3">
    <source>
        <dbReference type="ARBA" id="ARBA00023082"/>
    </source>
</evidence>
<dbReference type="InterPro" id="IPR014284">
    <property type="entry name" value="RNA_pol_sigma-70_dom"/>
</dbReference>
<dbReference type="Proteomes" id="UP000199398">
    <property type="component" value="Unassembled WGS sequence"/>
</dbReference>
<dbReference type="EMBL" id="FOUP01000003">
    <property type="protein sequence ID" value="SFN28663.1"/>
    <property type="molecule type" value="Genomic_DNA"/>
</dbReference>
<keyword evidence="3" id="KW-0731">Sigma factor</keyword>
<evidence type="ECO:0000256" key="7">
    <source>
        <dbReference type="SAM" id="Phobius"/>
    </source>
</evidence>
<keyword evidence="5" id="KW-0804">Transcription</keyword>
<dbReference type="NCBIfam" id="TIGR02937">
    <property type="entry name" value="sigma70-ECF"/>
    <property type="match status" value="1"/>
</dbReference>
<dbReference type="Pfam" id="PF04542">
    <property type="entry name" value="Sigma70_r2"/>
    <property type="match status" value="1"/>
</dbReference>
<dbReference type="STRING" id="455193.SAMN05421805_103565"/>
<dbReference type="InterPro" id="IPR027383">
    <property type="entry name" value="Znf_put"/>
</dbReference>
<accession>A0A1I4XTD2</accession>
<dbReference type="GO" id="GO:0016987">
    <property type="term" value="F:sigma factor activity"/>
    <property type="evidence" value="ECO:0007669"/>
    <property type="project" value="UniProtKB-KW"/>
</dbReference>
<dbReference type="Gene3D" id="1.10.10.1320">
    <property type="entry name" value="Anti-sigma factor, zinc-finger domain"/>
    <property type="match status" value="1"/>
</dbReference>
<evidence type="ECO:0000259" key="9">
    <source>
        <dbReference type="Pfam" id="PF13490"/>
    </source>
</evidence>
<dbReference type="EMBL" id="RBXX01000002">
    <property type="protein sequence ID" value="RKT84625.1"/>
    <property type="molecule type" value="Genomic_DNA"/>
</dbReference>
<name>A0A1I4XTD2_9PSEU</name>
<dbReference type="GO" id="GO:0006352">
    <property type="term" value="P:DNA-templated transcription initiation"/>
    <property type="evidence" value="ECO:0007669"/>
    <property type="project" value="InterPro"/>
</dbReference>
<evidence type="ECO:0000256" key="2">
    <source>
        <dbReference type="ARBA" id="ARBA00023015"/>
    </source>
</evidence>
<evidence type="ECO:0000256" key="5">
    <source>
        <dbReference type="ARBA" id="ARBA00023163"/>
    </source>
</evidence>
<evidence type="ECO:0000256" key="4">
    <source>
        <dbReference type="ARBA" id="ARBA00023125"/>
    </source>
</evidence>
<feature type="domain" description="RNA polymerase sigma-70 region 2" evidence="8">
    <location>
        <begin position="27"/>
        <end position="95"/>
    </location>
</feature>
<evidence type="ECO:0000313" key="10">
    <source>
        <dbReference type="EMBL" id="RKT84625.1"/>
    </source>
</evidence>
<reference evidence="11 12" key="1">
    <citation type="submission" date="2016-10" db="EMBL/GenBank/DDBJ databases">
        <authorList>
            <person name="de Groot N.N."/>
        </authorList>
    </citation>
    <scope>NUCLEOTIDE SEQUENCE [LARGE SCALE GENOMIC DNA]</scope>
    <source>
        <strain evidence="11 12">CPCC 201259</strain>
    </source>
</reference>
<dbReference type="SUPFAM" id="SSF88946">
    <property type="entry name" value="Sigma2 domain of RNA polymerase sigma factors"/>
    <property type="match status" value="1"/>
</dbReference>
<comment type="similarity">
    <text evidence="1">Belongs to the sigma-70 factor family. ECF subfamily.</text>
</comment>
<keyword evidence="7" id="KW-0472">Membrane</keyword>
<keyword evidence="2" id="KW-0805">Transcription regulation</keyword>
<keyword evidence="4" id="KW-0238">DNA-binding</keyword>
<protein>
    <submittedName>
        <fullName evidence="10">RNA polymerase sigma factor (Sigma-70 family)</fullName>
    </submittedName>
    <submittedName>
        <fullName evidence="11">RNA polymerase sigma factor, sigma-70 family</fullName>
    </submittedName>
</protein>
<evidence type="ECO:0000313" key="13">
    <source>
        <dbReference type="Proteomes" id="UP000270697"/>
    </source>
</evidence>
<dbReference type="RefSeq" id="WP_093151348.1">
    <property type="nucleotide sequence ID" value="NZ_FOUP01000003.1"/>
</dbReference>
<dbReference type="SUPFAM" id="SSF88659">
    <property type="entry name" value="Sigma3 and sigma4 domains of RNA polymerase sigma factors"/>
    <property type="match status" value="1"/>
</dbReference>
<sequence>MAETPELSDAELVELVRSGEKGAYGQLYQRHVRAAYKTARQLSRSDAETDDLVSEAFANVLCSLTSGGGPTSAFRAYLLTTLRNLAYDRSRTARKVQLVEDVQSVAVHDHIDPVEDSAVDAAERTLAAKAFARLPANWQKVLWHTEIKGRTPAEAAPLLGLRPNAVSALSYRAREGLRREYLNAHLAEASDPRCRTVIDRLGGWARNALSKRDEQIVESHLRTCEQCRALANEVAEVNSGIRAIIEPLALDDAPDFPRRPFTGRTQNIPPWLFLLLSALVLAISMAFAWSNPASPSGQHARPLSQADDARVAGTGSAVHVP</sequence>
<dbReference type="InterPro" id="IPR036388">
    <property type="entry name" value="WH-like_DNA-bd_sf"/>
</dbReference>
<dbReference type="InterPro" id="IPR007627">
    <property type="entry name" value="RNA_pol_sigma70_r2"/>
</dbReference>
<dbReference type="Proteomes" id="UP000270697">
    <property type="component" value="Unassembled WGS sequence"/>
</dbReference>